<proteinExistence type="predicted"/>
<feature type="region of interest" description="Disordered" evidence="1">
    <location>
        <begin position="30"/>
        <end position="56"/>
    </location>
</feature>
<gene>
    <name evidence="2" type="ORF">HZH68_003007</name>
</gene>
<keyword evidence="3" id="KW-1185">Reference proteome</keyword>
<sequence>MPSTLQLQLQIRQAYYICCTFQGETKEKIENEKKEKEEAEEEEEEEEEARRKRSKPVQFQNGIEWLV</sequence>
<evidence type="ECO:0000313" key="2">
    <source>
        <dbReference type="EMBL" id="KAF7414518.1"/>
    </source>
</evidence>
<comment type="caution">
    <text evidence="2">The sequence shown here is derived from an EMBL/GenBank/DDBJ whole genome shotgun (WGS) entry which is preliminary data.</text>
</comment>
<dbReference type="Proteomes" id="UP000617340">
    <property type="component" value="Unassembled WGS sequence"/>
</dbReference>
<feature type="compositionally biased region" description="Acidic residues" evidence="1">
    <location>
        <begin position="38"/>
        <end position="47"/>
    </location>
</feature>
<name>A0A834NNB9_VESGE</name>
<evidence type="ECO:0000313" key="3">
    <source>
        <dbReference type="Proteomes" id="UP000617340"/>
    </source>
</evidence>
<accession>A0A834NNB9</accession>
<organism evidence="2 3">
    <name type="scientific">Vespula germanica</name>
    <name type="common">German yellow jacket</name>
    <name type="synonym">Paravespula germanica</name>
    <dbReference type="NCBI Taxonomy" id="30212"/>
    <lineage>
        <taxon>Eukaryota</taxon>
        <taxon>Metazoa</taxon>
        <taxon>Ecdysozoa</taxon>
        <taxon>Arthropoda</taxon>
        <taxon>Hexapoda</taxon>
        <taxon>Insecta</taxon>
        <taxon>Pterygota</taxon>
        <taxon>Neoptera</taxon>
        <taxon>Endopterygota</taxon>
        <taxon>Hymenoptera</taxon>
        <taxon>Apocrita</taxon>
        <taxon>Aculeata</taxon>
        <taxon>Vespoidea</taxon>
        <taxon>Vespidae</taxon>
        <taxon>Vespinae</taxon>
        <taxon>Vespula</taxon>
    </lineage>
</organism>
<dbReference type="AlphaFoldDB" id="A0A834NNB9"/>
<evidence type="ECO:0000256" key="1">
    <source>
        <dbReference type="SAM" id="MobiDB-lite"/>
    </source>
</evidence>
<reference evidence="2" key="1">
    <citation type="journal article" date="2020" name="G3 (Bethesda)">
        <title>High-Quality Assemblies for Three Invasive Social Wasps from the &lt;i&gt;Vespula&lt;/i&gt; Genus.</title>
        <authorList>
            <person name="Harrop T.W.R."/>
            <person name="Guhlin J."/>
            <person name="McLaughlin G.M."/>
            <person name="Permina E."/>
            <person name="Stockwell P."/>
            <person name="Gilligan J."/>
            <person name="Le Lec M.F."/>
            <person name="Gruber M.A.M."/>
            <person name="Quinn O."/>
            <person name="Lovegrove M."/>
            <person name="Duncan E.J."/>
            <person name="Remnant E.J."/>
            <person name="Van Eeckhoven J."/>
            <person name="Graham B."/>
            <person name="Knapp R.A."/>
            <person name="Langford K.W."/>
            <person name="Kronenberg Z."/>
            <person name="Press M.O."/>
            <person name="Eacker S.M."/>
            <person name="Wilson-Rankin E.E."/>
            <person name="Purcell J."/>
            <person name="Lester P.J."/>
            <person name="Dearden P.K."/>
        </authorList>
    </citation>
    <scope>NUCLEOTIDE SEQUENCE</scope>
    <source>
        <strain evidence="2">Linc-1</strain>
    </source>
</reference>
<protein>
    <submittedName>
        <fullName evidence="2">Uncharacterized protein</fullName>
    </submittedName>
</protein>
<dbReference type="EMBL" id="JACSDZ010000002">
    <property type="protein sequence ID" value="KAF7414518.1"/>
    <property type="molecule type" value="Genomic_DNA"/>
</dbReference>